<protein>
    <submittedName>
        <fullName evidence="1">Uncharacterized protein</fullName>
    </submittedName>
</protein>
<sequence length="175" mass="20365">MKASIHLTVCDIETASQRVPMECSEIMSPEVRKVSGEEHKVSGCIEALSRSAQFWSSYSGYIREVPQLCFALRRWHDIDKAKEVYQQLSLQKKVLMEDMKRSVEERSKSDERARDVLVKWERAMDNFIEMHGKMENQSTALIRQMESKTMGLLNSIQTEISFSLERIMALSRGRW</sequence>
<dbReference type="EMBL" id="KZ819977">
    <property type="protein sequence ID" value="PWN50033.1"/>
    <property type="molecule type" value="Genomic_DNA"/>
</dbReference>
<accession>A0ACD0NVY8</accession>
<keyword evidence="2" id="KW-1185">Reference proteome</keyword>
<organism evidence="1 2">
    <name type="scientific">Violaceomyces palustris</name>
    <dbReference type="NCBI Taxonomy" id="1673888"/>
    <lineage>
        <taxon>Eukaryota</taxon>
        <taxon>Fungi</taxon>
        <taxon>Dikarya</taxon>
        <taxon>Basidiomycota</taxon>
        <taxon>Ustilaginomycotina</taxon>
        <taxon>Ustilaginomycetes</taxon>
        <taxon>Violaceomycetales</taxon>
        <taxon>Violaceomycetaceae</taxon>
        <taxon>Violaceomyces</taxon>
    </lineage>
</organism>
<evidence type="ECO:0000313" key="1">
    <source>
        <dbReference type="EMBL" id="PWN50033.1"/>
    </source>
</evidence>
<name>A0ACD0NVY8_9BASI</name>
<dbReference type="Proteomes" id="UP000245626">
    <property type="component" value="Unassembled WGS sequence"/>
</dbReference>
<gene>
    <name evidence="1" type="ORF">IE53DRAFT_114291</name>
</gene>
<reference evidence="1 2" key="1">
    <citation type="journal article" date="2018" name="Mol. Biol. Evol.">
        <title>Broad Genomic Sampling Reveals a Smut Pathogenic Ancestry of the Fungal Clade Ustilaginomycotina.</title>
        <authorList>
            <person name="Kijpornyongpan T."/>
            <person name="Mondo S.J."/>
            <person name="Barry K."/>
            <person name="Sandor L."/>
            <person name="Lee J."/>
            <person name="Lipzen A."/>
            <person name="Pangilinan J."/>
            <person name="LaButti K."/>
            <person name="Hainaut M."/>
            <person name="Henrissat B."/>
            <person name="Grigoriev I.V."/>
            <person name="Spatafora J.W."/>
            <person name="Aime M.C."/>
        </authorList>
    </citation>
    <scope>NUCLEOTIDE SEQUENCE [LARGE SCALE GENOMIC DNA]</scope>
    <source>
        <strain evidence="1 2">SA 807</strain>
    </source>
</reference>
<evidence type="ECO:0000313" key="2">
    <source>
        <dbReference type="Proteomes" id="UP000245626"/>
    </source>
</evidence>
<proteinExistence type="predicted"/>